<dbReference type="Gene3D" id="2.40.420.20">
    <property type="match status" value="1"/>
</dbReference>
<organism evidence="6 7">
    <name type="scientific">Cyclobacterium xiamenense</name>
    <dbReference type="NCBI Taxonomy" id="1297121"/>
    <lineage>
        <taxon>Bacteria</taxon>
        <taxon>Pseudomonadati</taxon>
        <taxon>Bacteroidota</taxon>
        <taxon>Cytophagia</taxon>
        <taxon>Cytophagales</taxon>
        <taxon>Cyclobacteriaceae</taxon>
        <taxon>Cyclobacterium</taxon>
    </lineage>
</organism>
<comment type="similarity">
    <text evidence="1">Belongs to the membrane fusion protein (MFP) (TC 8.A.1) family.</text>
</comment>
<dbReference type="RefSeq" id="WP_092178248.1">
    <property type="nucleotide sequence ID" value="NZ_FNZH01000010.1"/>
</dbReference>
<evidence type="ECO:0000259" key="5">
    <source>
        <dbReference type="Pfam" id="PF25989"/>
    </source>
</evidence>
<dbReference type="Gene3D" id="2.40.50.100">
    <property type="match status" value="1"/>
</dbReference>
<name>A0A1H7B9Y3_9BACT</name>
<protein>
    <submittedName>
        <fullName evidence="6">RND family efflux transporter, MFP subunit</fullName>
    </submittedName>
</protein>
<evidence type="ECO:0000313" key="7">
    <source>
        <dbReference type="Proteomes" id="UP000199403"/>
    </source>
</evidence>
<dbReference type="PANTHER" id="PTHR30469">
    <property type="entry name" value="MULTIDRUG RESISTANCE PROTEIN MDTA"/>
    <property type="match status" value="1"/>
</dbReference>
<proteinExistence type="inferred from homology"/>
<feature type="domain" description="CzcB-like barrel-sandwich hybrid" evidence="4">
    <location>
        <begin position="97"/>
        <end position="218"/>
    </location>
</feature>
<dbReference type="Pfam" id="PF25989">
    <property type="entry name" value="YknX_C"/>
    <property type="match status" value="1"/>
</dbReference>
<reference evidence="7" key="1">
    <citation type="submission" date="2016-10" db="EMBL/GenBank/DDBJ databases">
        <authorList>
            <person name="Varghese N."/>
            <person name="Submissions S."/>
        </authorList>
    </citation>
    <scope>NUCLEOTIDE SEQUENCE [LARGE SCALE GENOMIC DNA]</scope>
    <source>
        <strain evidence="7">IBRC-M 10761</strain>
    </source>
</reference>
<gene>
    <name evidence="6" type="ORF">SAMN05192553_11016</name>
</gene>
<feature type="domain" description="CzcB-like alpha-helical hairpin" evidence="3">
    <location>
        <begin position="138"/>
        <end position="184"/>
    </location>
</feature>
<dbReference type="NCBIfam" id="TIGR01730">
    <property type="entry name" value="RND_mfp"/>
    <property type="match status" value="1"/>
</dbReference>
<accession>A0A1H7B9Y3</accession>
<evidence type="ECO:0000259" key="4">
    <source>
        <dbReference type="Pfam" id="PF25973"/>
    </source>
</evidence>
<dbReference type="Pfam" id="PF25973">
    <property type="entry name" value="BSH_CzcB"/>
    <property type="match status" value="1"/>
</dbReference>
<dbReference type="EMBL" id="FNZH01000010">
    <property type="protein sequence ID" value="SEJ73097.1"/>
    <property type="molecule type" value="Genomic_DNA"/>
</dbReference>
<dbReference type="Gene3D" id="2.40.30.170">
    <property type="match status" value="1"/>
</dbReference>
<dbReference type="Gene3D" id="1.10.287.470">
    <property type="entry name" value="Helix hairpin bin"/>
    <property type="match status" value="1"/>
</dbReference>
<dbReference type="InterPro" id="IPR058647">
    <property type="entry name" value="BSH_CzcB-like"/>
</dbReference>
<evidence type="ECO:0000259" key="3">
    <source>
        <dbReference type="Pfam" id="PF25893"/>
    </source>
</evidence>
<dbReference type="Pfam" id="PF25893">
    <property type="entry name" value="HH_CzcB"/>
    <property type="match status" value="1"/>
</dbReference>
<keyword evidence="7" id="KW-1185">Reference proteome</keyword>
<dbReference type="PANTHER" id="PTHR30469:SF15">
    <property type="entry name" value="HLYD FAMILY OF SECRETION PROTEINS"/>
    <property type="match status" value="1"/>
</dbReference>
<dbReference type="InterPro" id="IPR058637">
    <property type="entry name" value="YknX-like_C"/>
</dbReference>
<dbReference type="Proteomes" id="UP000199403">
    <property type="component" value="Unassembled WGS sequence"/>
</dbReference>
<dbReference type="PROSITE" id="PS51257">
    <property type="entry name" value="PROKAR_LIPOPROTEIN"/>
    <property type="match status" value="1"/>
</dbReference>
<dbReference type="InterPro" id="IPR006143">
    <property type="entry name" value="RND_pump_MFP"/>
</dbReference>
<sequence length="376" mass="42324">MKNTIKFLSLALIIGVVSCSAPKDELTEKKEQLDAYKSEAAALKVKIEELETELSQLDPEFRKNQRKSVLITTLQPEKGNFEHYVEVTGSVLSKKNVNISAEVSGRIEEVVTREGMSIRKGQVIALINAESVERNLDEIQTQLELARTVFEKQERLWKQQIGTEIQYLEAKNRMETLEKNLSSLQLQKDRTTVRAPFDGTVEELLVRVGELVQPGTPIVNMVGEDDLFIEGDISERYVGILDKGDSVSIHFPSIDKSLDTKVTAIGRIIDPNNRTFKVEVFLPKMENVKPNMLSVLNIQDYRNTNAVTVPTYLILQDNKGSYVFVVEEGMARKRYVERGMTYEGKTEILDGLSGSETLVDKGFREVGDNFSVNIAS</sequence>
<feature type="coiled-coil region" evidence="2">
    <location>
        <begin position="26"/>
        <end position="53"/>
    </location>
</feature>
<keyword evidence="2" id="KW-0175">Coiled coil</keyword>
<dbReference type="GO" id="GO:0015562">
    <property type="term" value="F:efflux transmembrane transporter activity"/>
    <property type="evidence" value="ECO:0007669"/>
    <property type="project" value="TreeGrafter"/>
</dbReference>
<dbReference type="GO" id="GO:1990281">
    <property type="term" value="C:efflux pump complex"/>
    <property type="evidence" value="ECO:0007669"/>
    <property type="project" value="TreeGrafter"/>
</dbReference>
<evidence type="ECO:0000256" key="1">
    <source>
        <dbReference type="ARBA" id="ARBA00009477"/>
    </source>
</evidence>
<feature type="coiled-coil region" evidence="2">
    <location>
        <begin position="129"/>
        <end position="194"/>
    </location>
</feature>
<evidence type="ECO:0000256" key="2">
    <source>
        <dbReference type="SAM" id="Coils"/>
    </source>
</evidence>
<evidence type="ECO:0000313" key="6">
    <source>
        <dbReference type="EMBL" id="SEJ73097.1"/>
    </source>
</evidence>
<dbReference type="STRING" id="1416801.SAMN05192553_11016"/>
<feature type="domain" description="YknX-like C-terminal permuted SH3-like" evidence="5">
    <location>
        <begin position="306"/>
        <end position="368"/>
    </location>
</feature>
<dbReference type="InterPro" id="IPR058648">
    <property type="entry name" value="HH_CzcB-like"/>
</dbReference>
<dbReference type="AlphaFoldDB" id="A0A1H7B9Y3"/>
<dbReference type="SUPFAM" id="SSF111369">
    <property type="entry name" value="HlyD-like secretion proteins"/>
    <property type="match status" value="1"/>
</dbReference>
<dbReference type="OrthoDB" id="9806939at2"/>